<accession>A0A5B7FE22</accession>
<comment type="caution">
    <text evidence="1">The sequence shown here is derived from an EMBL/GenBank/DDBJ whole genome shotgun (WGS) entry which is preliminary data.</text>
</comment>
<dbReference type="EMBL" id="VSRR010006402">
    <property type="protein sequence ID" value="MPC44712.1"/>
    <property type="molecule type" value="Genomic_DNA"/>
</dbReference>
<evidence type="ECO:0000313" key="1">
    <source>
        <dbReference type="EMBL" id="MPC44712.1"/>
    </source>
</evidence>
<keyword evidence="2" id="KW-1185">Reference proteome</keyword>
<evidence type="ECO:0000313" key="2">
    <source>
        <dbReference type="Proteomes" id="UP000324222"/>
    </source>
</evidence>
<protein>
    <submittedName>
        <fullName evidence="1">Uncharacterized protein</fullName>
    </submittedName>
</protein>
<dbReference type="Proteomes" id="UP000324222">
    <property type="component" value="Unassembled WGS sequence"/>
</dbReference>
<dbReference type="AlphaFoldDB" id="A0A5B7FE22"/>
<gene>
    <name evidence="1" type="ORF">E2C01_038391</name>
</gene>
<name>A0A5B7FE22_PORTR</name>
<reference evidence="1 2" key="1">
    <citation type="submission" date="2019-05" db="EMBL/GenBank/DDBJ databases">
        <title>Another draft genome of Portunus trituberculatus and its Hox gene families provides insights of decapod evolution.</title>
        <authorList>
            <person name="Jeong J.-H."/>
            <person name="Song I."/>
            <person name="Kim S."/>
            <person name="Choi T."/>
            <person name="Kim D."/>
            <person name="Ryu S."/>
            <person name="Kim W."/>
        </authorList>
    </citation>
    <scope>NUCLEOTIDE SEQUENCE [LARGE SCALE GENOMIC DNA]</scope>
    <source>
        <tissue evidence="1">Muscle</tissue>
    </source>
</reference>
<organism evidence="1 2">
    <name type="scientific">Portunus trituberculatus</name>
    <name type="common">Swimming crab</name>
    <name type="synonym">Neptunus trituberculatus</name>
    <dbReference type="NCBI Taxonomy" id="210409"/>
    <lineage>
        <taxon>Eukaryota</taxon>
        <taxon>Metazoa</taxon>
        <taxon>Ecdysozoa</taxon>
        <taxon>Arthropoda</taxon>
        <taxon>Crustacea</taxon>
        <taxon>Multicrustacea</taxon>
        <taxon>Malacostraca</taxon>
        <taxon>Eumalacostraca</taxon>
        <taxon>Eucarida</taxon>
        <taxon>Decapoda</taxon>
        <taxon>Pleocyemata</taxon>
        <taxon>Brachyura</taxon>
        <taxon>Eubrachyura</taxon>
        <taxon>Portunoidea</taxon>
        <taxon>Portunidae</taxon>
        <taxon>Portuninae</taxon>
        <taxon>Portunus</taxon>
    </lineage>
</organism>
<sequence length="85" mass="9897">MRRNASTKWETQGRHKTTRVEIQDWMLVNAGRGDTGGEVWGVIMQIDWEQQLKETKTGAVKDAKFYQSKARRIKNKRQTAPHLLT</sequence>
<proteinExistence type="predicted"/>